<proteinExistence type="predicted"/>
<accession>A0A4P9YX90</accession>
<dbReference type="EMBL" id="KZ990560">
    <property type="protein sequence ID" value="RKP23941.1"/>
    <property type="molecule type" value="Genomic_DNA"/>
</dbReference>
<dbReference type="PROSITE" id="PS00108">
    <property type="entry name" value="PROTEIN_KINASE_ST"/>
    <property type="match status" value="1"/>
</dbReference>
<dbReference type="Proteomes" id="UP000278143">
    <property type="component" value="Unassembled WGS sequence"/>
</dbReference>
<keyword evidence="4" id="KW-1185">Reference proteome</keyword>
<dbReference type="PANTHER" id="PTHR13902">
    <property type="entry name" value="SERINE/THREONINE-PROTEIN KINASE WNK WITH NO LYSINE -RELATED"/>
    <property type="match status" value="1"/>
</dbReference>
<dbReference type="SMART" id="SM00220">
    <property type="entry name" value="S_TKc"/>
    <property type="match status" value="1"/>
</dbReference>
<keyword evidence="3" id="KW-0418">Kinase</keyword>
<sequence>MPRPLTDPPPKVVDRDPSGRFVRYAEPLGKGAYKSVWRAFDEEEGVEVAWNQLRVDHLTDLDANKLRAEVALLSALRHPNVIRLHHAWAARAPNGGETVYFVTELMTSGTLKRYLRKTTGSIRPKFLKHICRQVLSGLSYLHTCQPPVIHRDLKCENIFVNGNTGEVKLGDLGLATVKPFRHVTSVIGTPEFMAPELYDEKYDEKVDVYAFGMCVLEMVTKEYPYSECSNQAQIYKKVTNGIKPVALDKIEAGPLRELIEVCLRFNPDERPAATDLLHHPFLAAEPGAPSDIASCYGVASPDMRRGSVDAGGLLSNSIDMGHPDGRQSRISNNGHSGANVMSALSSSLLSQSTSIDLSASHPTLAMGHGLQLSAASTPSM</sequence>
<dbReference type="InterPro" id="IPR050588">
    <property type="entry name" value="WNK_Ser-Thr_kinase"/>
</dbReference>
<feature type="non-terminal residue" evidence="3">
    <location>
        <position position="380"/>
    </location>
</feature>
<dbReference type="InterPro" id="IPR011009">
    <property type="entry name" value="Kinase-like_dom_sf"/>
</dbReference>
<gene>
    <name evidence="3" type="ORF">SYNPS1DRAFT_23964</name>
</gene>
<dbReference type="CDD" id="cd13983">
    <property type="entry name" value="STKc_WNK"/>
    <property type="match status" value="1"/>
</dbReference>
<dbReference type="SUPFAM" id="SSF56112">
    <property type="entry name" value="Protein kinase-like (PK-like)"/>
    <property type="match status" value="1"/>
</dbReference>
<dbReference type="InterPro" id="IPR000719">
    <property type="entry name" value="Prot_kinase_dom"/>
</dbReference>
<reference evidence="4" key="1">
    <citation type="journal article" date="2018" name="Nat. Microbiol.">
        <title>Leveraging single-cell genomics to expand the fungal tree of life.</title>
        <authorList>
            <person name="Ahrendt S.R."/>
            <person name="Quandt C.A."/>
            <person name="Ciobanu D."/>
            <person name="Clum A."/>
            <person name="Salamov A."/>
            <person name="Andreopoulos B."/>
            <person name="Cheng J.F."/>
            <person name="Woyke T."/>
            <person name="Pelin A."/>
            <person name="Henrissat B."/>
            <person name="Reynolds N.K."/>
            <person name="Benny G.L."/>
            <person name="Smith M.E."/>
            <person name="James T.Y."/>
            <person name="Grigoriev I.V."/>
        </authorList>
    </citation>
    <scope>NUCLEOTIDE SEQUENCE [LARGE SCALE GENOMIC DNA]</scope>
    <source>
        <strain evidence="4">Benny S71-1</strain>
    </source>
</reference>
<protein>
    <submittedName>
        <fullName evidence="3">Kinase-like domain-containing protein</fullName>
    </submittedName>
</protein>
<dbReference type="OrthoDB" id="4062651at2759"/>
<name>A0A4P9YX90_9FUNG</name>
<evidence type="ECO:0000256" key="1">
    <source>
        <dbReference type="SAM" id="MobiDB-lite"/>
    </source>
</evidence>
<dbReference type="Pfam" id="PF00069">
    <property type="entry name" value="Pkinase"/>
    <property type="match status" value="1"/>
</dbReference>
<dbReference type="FunFam" id="1.10.510.10:FF:001565">
    <property type="entry name" value="WNK protein kinase"/>
    <property type="match status" value="1"/>
</dbReference>
<dbReference type="AlphaFoldDB" id="A0A4P9YX90"/>
<evidence type="ECO:0000313" key="3">
    <source>
        <dbReference type="EMBL" id="RKP23941.1"/>
    </source>
</evidence>
<dbReference type="Gene3D" id="1.10.510.10">
    <property type="entry name" value="Transferase(Phosphotransferase) domain 1"/>
    <property type="match status" value="1"/>
</dbReference>
<feature type="domain" description="Protein kinase" evidence="2">
    <location>
        <begin position="22"/>
        <end position="282"/>
    </location>
</feature>
<dbReference type="PROSITE" id="PS50011">
    <property type="entry name" value="PROTEIN_KINASE_DOM"/>
    <property type="match status" value="1"/>
</dbReference>
<dbReference type="GO" id="GO:0005524">
    <property type="term" value="F:ATP binding"/>
    <property type="evidence" value="ECO:0007669"/>
    <property type="project" value="InterPro"/>
</dbReference>
<organism evidence="3 4">
    <name type="scientific">Syncephalis pseudoplumigaleata</name>
    <dbReference type="NCBI Taxonomy" id="1712513"/>
    <lineage>
        <taxon>Eukaryota</taxon>
        <taxon>Fungi</taxon>
        <taxon>Fungi incertae sedis</taxon>
        <taxon>Zoopagomycota</taxon>
        <taxon>Zoopagomycotina</taxon>
        <taxon>Zoopagomycetes</taxon>
        <taxon>Zoopagales</taxon>
        <taxon>Piptocephalidaceae</taxon>
        <taxon>Syncephalis</taxon>
    </lineage>
</organism>
<dbReference type="InterPro" id="IPR008271">
    <property type="entry name" value="Ser/Thr_kinase_AS"/>
</dbReference>
<keyword evidence="3" id="KW-0808">Transferase</keyword>
<evidence type="ECO:0000259" key="2">
    <source>
        <dbReference type="PROSITE" id="PS50011"/>
    </source>
</evidence>
<feature type="region of interest" description="Disordered" evidence="1">
    <location>
        <begin position="310"/>
        <end position="337"/>
    </location>
</feature>
<dbReference type="GO" id="GO:0004672">
    <property type="term" value="F:protein kinase activity"/>
    <property type="evidence" value="ECO:0007669"/>
    <property type="project" value="InterPro"/>
</dbReference>
<evidence type="ECO:0000313" key="4">
    <source>
        <dbReference type="Proteomes" id="UP000278143"/>
    </source>
</evidence>
<dbReference type="Gene3D" id="3.30.200.20">
    <property type="entry name" value="Phosphorylase Kinase, domain 1"/>
    <property type="match status" value="1"/>
</dbReference>